<dbReference type="STRING" id="84645.A0A498MJ45"/>
<comment type="caution">
    <text evidence="3">The sequence shown here is derived from an EMBL/GenBank/DDBJ whole genome shotgun (WGS) entry which is preliminary data.</text>
</comment>
<organism evidence="3 4">
    <name type="scientific">Labeo rohita</name>
    <name type="common">Indian major carp</name>
    <name type="synonym">Cyprinus rohita</name>
    <dbReference type="NCBI Taxonomy" id="84645"/>
    <lineage>
        <taxon>Eukaryota</taxon>
        <taxon>Metazoa</taxon>
        <taxon>Chordata</taxon>
        <taxon>Craniata</taxon>
        <taxon>Vertebrata</taxon>
        <taxon>Euteleostomi</taxon>
        <taxon>Actinopterygii</taxon>
        <taxon>Neopterygii</taxon>
        <taxon>Teleostei</taxon>
        <taxon>Ostariophysi</taxon>
        <taxon>Cypriniformes</taxon>
        <taxon>Cyprinidae</taxon>
        <taxon>Labeoninae</taxon>
        <taxon>Labeonini</taxon>
        <taxon>Labeo</taxon>
    </lineage>
</organism>
<keyword evidence="2" id="KW-0732">Signal</keyword>
<feature type="compositionally biased region" description="Polar residues" evidence="1">
    <location>
        <begin position="272"/>
        <end position="286"/>
    </location>
</feature>
<protein>
    <submittedName>
        <fullName evidence="3">Prion 1</fullName>
    </submittedName>
</protein>
<feature type="region of interest" description="Disordered" evidence="1">
    <location>
        <begin position="262"/>
        <end position="286"/>
    </location>
</feature>
<feature type="compositionally biased region" description="Low complexity" evidence="1">
    <location>
        <begin position="29"/>
        <end position="48"/>
    </location>
</feature>
<evidence type="ECO:0000313" key="3">
    <source>
        <dbReference type="EMBL" id="RXN19472.1"/>
    </source>
</evidence>
<keyword evidence="4" id="KW-1185">Reference proteome</keyword>
<feature type="signal peptide" evidence="2">
    <location>
        <begin position="1"/>
        <end position="23"/>
    </location>
</feature>
<accession>A0A498MJ45</accession>
<dbReference type="AlphaFoldDB" id="A0A498MJ45"/>
<dbReference type="EMBL" id="QBIY01012665">
    <property type="protein sequence ID" value="RXN19472.1"/>
    <property type="molecule type" value="Genomic_DNA"/>
</dbReference>
<feature type="region of interest" description="Disordered" evidence="1">
    <location>
        <begin position="19"/>
        <end position="163"/>
    </location>
</feature>
<reference evidence="3 4" key="1">
    <citation type="submission" date="2018-03" db="EMBL/GenBank/DDBJ databases">
        <title>Draft genome sequence of Rohu Carp (Labeo rohita).</title>
        <authorList>
            <person name="Das P."/>
            <person name="Kushwaha B."/>
            <person name="Joshi C.G."/>
            <person name="Kumar D."/>
            <person name="Nagpure N.S."/>
            <person name="Sahoo L."/>
            <person name="Das S.P."/>
            <person name="Bit A."/>
            <person name="Patnaik S."/>
            <person name="Meher P.K."/>
            <person name="Jayasankar P."/>
            <person name="Koringa P.G."/>
            <person name="Patel N.V."/>
            <person name="Hinsu A.T."/>
            <person name="Kumar R."/>
            <person name="Pandey M."/>
            <person name="Agarwal S."/>
            <person name="Srivastava S."/>
            <person name="Singh M."/>
            <person name="Iquebal M.A."/>
            <person name="Jaiswal S."/>
            <person name="Angadi U.B."/>
            <person name="Kumar N."/>
            <person name="Raza M."/>
            <person name="Shah T.M."/>
            <person name="Rai A."/>
            <person name="Jena J.K."/>
        </authorList>
    </citation>
    <scope>NUCLEOTIDE SEQUENCE [LARGE SCALE GENOMIC DNA]</scope>
    <source>
        <strain evidence="3">DASCIFA01</strain>
        <tissue evidence="3">Testis</tissue>
    </source>
</reference>
<evidence type="ECO:0000256" key="2">
    <source>
        <dbReference type="SAM" id="SignalP"/>
    </source>
</evidence>
<sequence length="400" mass="42675">MGQLRKCALFALVLMAVLHNSSGGKSSRQKNTSTKKTSDKSSQGTKTQPTYPKQPSYPAAGSNPGYPNQQYPGKGGSSPRAGSYPAGGSYPSAGGNTNQYPGRCGSNPGGYPNQNPAGGGYPNQYPGRSGYSPGGYPAGGSYPVRRAEQPGGYPGGQPSTGGGYPNCNPQNTILSPRYGGSFGGGGFSTDGSPFSNTVKSMGYGPSSKSKGFAKKAMLAAGVGTLTGMAIGYGIGNFQRPNFQFRSPQEECQYNHYMYKHQGTRSKDKSNKGGPNNTSKQPSQTEQYMSYEQYMSTCMKRKDLLKEQDMPDSADRKNIQRNEPLTDAAINTTYQGGPEKNDTASPTTLSNYIKASVIREEDDDTVSIVQIGYPALIEQMKARNKTDNQINLPIYLTLNLA</sequence>
<dbReference type="SUPFAM" id="SSF54098">
    <property type="entry name" value="Prion-like"/>
    <property type="match status" value="1"/>
</dbReference>
<dbReference type="Gene3D" id="1.10.790.10">
    <property type="entry name" value="Prion/Doppel protein, beta-ribbon domain"/>
    <property type="match status" value="1"/>
</dbReference>
<name>A0A498MJ45_LABRO</name>
<dbReference type="InterPro" id="IPR036924">
    <property type="entry name" value="Prion/Doppel_b-ribbon_dom_sf"/>
</dbReference>
<feature type="compositionally biased region" description="Gly residues" evidence="1">
    <location>
        <begin position="152"/>
        <end position="163"/>
    </location>
</feature>
<gene>
    <name evidence="3" type="ORF">ROHU_025674</name>
</gene>
<dbReference type="GO" id="GO:0051260">
    <property type="term" value="P:protein homooligomerization"/>
    <property type="evidence" value="ECO:0007669"/>
    <property type="project" value="InterPro"/>
</dbReference>
<evidence type="ECO:0000256" key="1">
    <source>
        <dbReference type="SAM" id="MobiDB-lite"/>
    </source>
</evidence>
<keyword evidence="3" id="KW-0640">Prion</keyword>
<evidence type="ECO:0000313" key="4">
    <source>
        <dbReference type="Proteomes" id="UP000290572"/>
    </source>
</evidence>
<proteinExistence type="predicted"/>
<feature type="chain" id="PRO_5019730883" evidence="2">
    <location>
        <begin position="24"/>
        <end position="400"/>
    </location>
</feature>
<keyword evidence="3" id="KW-0034">Amyloid</keyword>
<dbReference type="Proteomes" id="UP000290572">
    <property type="component" value="Unassembled WGS sequence"/>
</dbReference>
<dbReference type="GO" id="GO:0016020">
    <property type="term" value="C:membrane"/>
    <property type="evidence" value="ECO:0007669"/>
    <property type="project" value="InterPro"/>
</dbReference>